<evidence type="ECO:0000313" key="2">
    <source>
        <dbReference type="Proteomes" id="UP000553776"/>
    </source>
</evidence>
<dbReference type="Proteomes" id="UP000553776">
    <property type="component" value="Unassembled WGS sequence"/>
</dbReference>
<comment type="caution">
    <text evidence="1">The sequence shown here is derived from an EMBL/GenBank/DDBJ whole genome shotgun (WGS) entry which is preliminary data.</text>
</comment>
<name>A0A841U7L4_9BACL</name>
<evidence type="ECO:0000313" key="1">
    <source>
        <dbReference type="EMBL" id="MBB6694011.1"/>
    </source>
</evidence>
<dbReference type="AlphaFoldDB" id="A0A841U7L4"/>
<reference evidence="1 2" key="1">
    <citation type="submission" date="2020-08" db="EMBL/GenBank/DDBJ databases">
        <title>Cohnella phylogeny.</title>
        <authorList>
            <person name="Dunlap C."/>
        </authorList>
    </citation>
    <scope>NUCLEOTIDE SEQUENCE [LARGE SCALE GENOMIC DNA]</scope>
    <source>
        <strain evidence="1 2">DSM 25239</strain>
    </source>
</reference>
<gene>
    <name evidence="1" type="ORF">H7B90_21660</name>
</gene>
<organism evidence="1 2">
    <name type="scientific">Cohnella xylanilytica</name>
    <dbReference type="NCBI Taxonomy" id="557555"/>
    <lineage>
        <taxon>Bacteria</taxon>
        <taxon>Bacillati</taxon>
        <taxon>Bacillota</taxon>
        <taxon>Bacilli</taxon>
        <taxon>Bacillales</taxon>
        <taxon>Paenibacillaceae</taxon>
        <taxon>Cohnella</taxon>
    </lineage>
</organism>
<dbReference type="RefSeq" id="WP_185137987.1">
    <property type="nucleotide sequence ID" value="NZ_BORM01000068.1"/>
</dbReference>
<evidence type="ECO:0008006" key="3">
    <source>
        <dbReference type="Google" id="ProtNLM"/>
    </source>
</evidence>
<dbReference type="EMBL" id="JACJVR010000083">
    <property type="protein sequence ID" value="MBB6694011.1"/>
    <property type="molecule type" value="Genomic_DNA"/>
</dbReference>
<sequence length="69" mass="7512">MWKSPIGVALGAAAVWLALSPGARKTARKWAVKATQYVLEWSEQAKGAAEEVRGRFQAAAENTADRLRN</sequence>
<proteinExistence type="predicted"/>
<protein>
    <recommendedName>
        <fullName evidence="3">YtxH-like protein</fullName>
    </recommendedName>
</protein>
<keyword evidence="2" id="KW-1185">Reference proteome</keyword>
<accession>A0A841U7L4</accession>